<dbReference type="InterPro" id="IPR009057">
    <property type="entry name" value="Homeodomain-like_sf"/>
</dbReference>
<reference evidence="2" key="2">
    <citation type="submission" date="2022-09" db="EMBL/GenBank/DDBJ databases">
        <title>Genome-inferred correspondence between phylogeny and metabolic traits in the wild Drosophila gut microbiome.</title>
        <authorList>
            <person name="Bueno E."/>
            <person name="Blow F."/>
            <person name="Douglas A.E."/>
        </authorList>
    </citation>
    <scope>NUCLEOTIDE SEQUENCE</scope>
    <source>
        <strain evidence="2">Dm-2019-70</strain>
    </source>
</reference>
<evidence type="ECO:0000313" key="3">
    <source>
        <dbReference type="Proteomes" id="UP000676478"/>
    </source>
</evidence>
<organism evidence="2 3">
    <name type="scientific">Levilactobacillus brevis</name>
    <name type="common">Lactobacillus brevis</name>
    <dbReference type="NCBI Taxonomy" id="1580"/>
    <lineage>
        <taxon>Bacteria</taxon>
        <taxon>Bacillati</taxon>
        <taxon>Bacillota</taxon>
        <taxon>Bacilli</taxon>
        <taxon>Lactobacillales</taxon>
        <taxon>Lactobacillaceae</taxon>
        <taxon>Levilactobacillus</taxon>
    </lineage>
</organism>
<dbReference type="Proteomes" id="UP000676478">
    <property type="component" value="Unassembled WGS sequence"/>
</dbReference>
<sequence>MAQHALDEAQVVAAATELAKQIGFEAVTLTKTAAQLAIRPQSMYRYVKNTDDLKGKILAENMALLVNQLYEQLIGLSGEQALTQLMMTVAFGEYTQIMPHDFAGVAKYLHYDAVREQYNRLYEMIPRLLKSLISDADKIRRGTQLLADYMLGESVTSRNNENDDLTQRRADFSANIAQILAMLRN</sequence>
<gene>
    <name evidence="2" type="ORF">JK167_12530</name>
</gene>
<accession>A0A0C1M3Q5</accession>
<dbReference type="InterPro" id="IPR001647">
    <property type="entry name" value="HTH_TetR"/>
</dbReference>
<name>A0A0C1M3Q5_LEVBR</name>
<reference evidence="2" key="1">
    <citation type="submission" date="2020-12" db="EMBL/GenBank/DDBJ databases">
        <authorList>
            <person name="Mcmullen J.G."/>
        </authorList>
    </citation>
    <scope>NUCLEOTIDE SEQUENCE</scope>
    <source>
        <strain evidence="2">Dm-2019-70</strain>
    </source>
</reference>
<evidence type="ECO:0000256" key="1">
    <source>
        <dbReference type="ARBA" id="ARBA00023125"/>
    </source>
</evidence>
<dbReference type="SUPFAM" id="SSF46689">
    <property type="entry name" value="Homeodomain-like"/>
    <property type="match status" value="1"/>
</dbReference>
<dbReference type="OrthoDB" id="71867at2"/>
<dbReference type="GO" id="GO:0003677">
    <property type="term" value="F:DNA binding"/>
    <property type="evidence" value="ECO:0007669"/>
    <property type="project" value="UniProtKB-UniRule"/>
</dbReference>
<dbReference type="EMBL" id="JAERKF010000020">
    <property type="protein sequence ID" value="MBS1011645.1"/>
    <property type="molecule type" value="Genomic_DNA"/>
</dbReference>
<evidence type="ECO:0000313" key="2">
    <source>
        <dbReference type="EMBL" id="MBS1011645.1"/>
    </source>
</evidence>
<proteinExistence type="predicted"/>
<dbReference type="AlphaFoldDB" id="A0A0C1M3Q5"/>
<dbReference type="RefSeq" id="WP_052256071.1">
    <property type="nucleotide sequence ID" value="NZ_CAKMAP010000001.1"/>
</dbReference>
<protein>
    <submittedName>
        <fullName evidence="2">Uncharacterized protein</fullName>
    </submittedName>
</protein>
<dbReference type="Gene3D" id="1.10.357.10">
    <property type="entry name" value="Tetracycline Repressor, domain 2"/>
    <property type="match status" value="1"/>
</dbReference>
<keyword evidence="1" id="KW-0238">DNA-binding</keyword>
<comment type="caution">
    <text evidence="2">The sequence shown here is derived from an EMBL/GenBank/DDBJ whole genome shotgun (WGS) entry which is preliminary data.</text>
</comment>
<dbReference type="PROSITE" id="PS50977">
    <property type="entry name" value="HTH_TETR_2"/>
    <property type="match status" value="1"/>
</dbReference>